<dbReference type="CDD" id="cd07398">
    <property type="entry name" value="MPP_YbbF-LpxH"/>
    <property type="match status" value="1"/>
</dbReference>
<reference evidence="8 9" key="1">
    <citation type="submission" date="2016-03" db="EMBL/GenBank/DDBJ databases">
        <authorList>
            <person name="Ploux O."/>
        </authorList>
    </citation>
    <scope>NUCLEOTIDE SEQUENCE [LARGE SCALE GENOMIC DNA]</scope>
    <source>
        <strain evidence="8 9">R0</strain>
    </source>
</reference>
<dbReference type="GO" id="GO:0046872">
    <property type="term" value="F:metal ion binding"/>
    <property type="evidence" value="ECO:0007669"/>
    <property type="project" value="UniProtKB-KW"/>
</dbReference>
<sequence length="250" mass="29069">MEAWFLSDIHLKTAEERNGKILLRFLRSLLNANPQQVHLFLVGDIFDLWVGPHTYFAKKFWPLMEALKDLKKAGAKITYIEGNHDVHVEGYFQKKLGVEVFVEAQHYLIDGVRVRVEHGDLINLQDEKYLKYRSIIRNPRIKPLGNILPGQFWDYIGNRASKKSRARTSDYANRNTDQLVQMIRDHAVKVYPEKPFDIIISGHMHVFDDHQVAVDGNTSVRSINLGSWFEPKVKVFRLKDGIGDWVYLPE</sequence>
<dbReference type="Gene3D" id="3.60.21.10">
    <property type="match status" value="1"/>
</dbReference>
<evidence type="ECO:0000256" key="4">
    <source>
        <dbReference type="ARBA" id="ARBA00022801"/>
    </source>
</evidence>
<dbReference type="Pfam" id="PF00149">
    <property type="entry name" value="Metallophos"/>
    <property type="match status" value="1"/>
</dbReference>
<keyword evidence="1" id="KW-1003">Cell membrane</keyword>
<evidence type="ECO:0000256" key="5">
    <source>
        <dbReference type="ARBA" id="ARBA00023136"/>
    </source>
</evidence>
<keyword evidence="4 8" id="KW-0378">Hydrolase</keyword>
<protein>
    <submittedName>
        <fullName evidence="8">UDP-2,3-diacylglucosamine hydrolase</fullName>
    </submittedName>
</protein>
<dbReference type="Proteomes" id="UP000075320">
    <property type="component" value="Unassembled WGS sequence"/>
</dbReference>
<dbReference type="GO" id="GO:0008758">
    <property type="term" value="F:UDP-2,3-diacylglucosamine hydrolase activity"/>
    <property type="evidence" value="ECO:0007669"/>
    <property type="project" value="TreeGrafter"/>
</dbReference>
<dbReference type="GO" id="GO:0009245">
    <property type="term" value="P:lipid A biosynthetic process"/>
    <property type="evidence" value="ECO:0007669"/>
    <property type="project" value="TreeGrafter"/>
</dbReference>
<gene>
    <name evidence="8" type="ORF">AZI86_03015</name>
</gene>
<organism evidence="8 9">
    <name type="scientific">Bdellovibrio bacteriovorus</name>
    <dbReference type="NCBI Taxonomy" id="959"/>
    <lineage>
        <taxon>Bacteria</taxon>
        <taxon>Pseudomonadati</taxon>
        <taxon>Bdellovibrionota</taxon>
        <taxon>Bdellovibrionia</taxon>
        <taxon>Bdellovibrionales</taxon>
        <taxon>Pseudobdellovibrionaceae</taxon>
        <taxon>Bdellovibrio</taxon>
    </lineage>
</organism>
<dbReference type="PANTHER" id="PTHR34990">
    <property type="entry name" value="UDP-2,3-DIACYLGLUCOSAMINE HYDROLASE-RELATED"/>
    <property type="match status" value="1"/>
</dbReference>
<keyword evidence="6" id="KW-0464">Manganese</keyword>
<keyword evidence="2" id="KW-0997">Cell inner membrane</keyword>
<dbReference type="SUPFAM" id="SSF56300">
    <property type="entry name" value="Metallo-dependent phosphatases"/>
    <property type="match status" value="1"/>
</dbReference>
<dbReference type="InterPro" id="IPR004843">
    <property type="entry name" value="Calcineurin-like_PHP"/>
</dbReference>
<keyword evidence="3" id="KW-0479">Metal-binding</keyword>
<dbReference type="AlphaFoldDB" id="A0A150WNJ6"/>
<dbReference type="RefSeq" id="WP_061833618.1">
    <property type="nucleotide sequence ID" value="NZ_LUKE01000001.1"/>
</dbReference>
<dbReference type="EMBL" id="LUKE01000001">
    <property type="protein sequence ID" value="KYG66052.1"/>
    <property type="molecule type" value="Genomic_DNA"/>
</dbReference>
<dbReference type="InterPro" id="IPR029052">
    <property type="entry name" value="Metallo-depent_PP-like"/>
</dbReference>
<feature type="domain" description="Calcineurin-like phosphoesterase" evidence="7">
    <location>
        <begin position="4"/>
        <end position="206"/>
    </location>
</feature>
<evidence type="ECO:0000256" key="3">
    <source>
        <dbReference type="ARBA" id="ARBA00022723"/>
    </source>
</evidence>
<evidence type="ECO:0000256" key="1">
    <source>
        <dbReference type="ARBA" id="ARBA00022475"/>
    </source>
</evidence>
<dbReference type="GO" id="GO:0016020">
    <property type="term" value="C:membrane"/>
    <property type="evidence" value="ECO:0007669"/>
    <property type="project" value="GOC"/>
</dbReference>
<name>A0A150WNJ6_BDEBC</name>
<comment type="caution">
    <text evidence="8">The sequence shown here is derived from an EMBL/GenBank/DDBJ whole genome shotgun (WGS) entry which is preliminary data.</text>
</comment>
<dbReference type="OrthoDB" id="5293204at2"/>
<evidence type="ECO:0000259" key="7">
    <source>
        <dbReference type="Pfam" id="PF00149"/>
    </source>
</evidence>
<proteinExistence type="predicted"/>
<dbReference type="InterPro" id="IPR043461">
    <property type="entry name" value="LpxH-like"/>
</dbReference>
<accession>A0A150WNJ6</accession>
<keyword evidence="9" id="KW-1185">Reference proteome</keyword>
<evidence type="ECO:0000313" key="8">
    <source>
        <dbReference type="EMBL" id="KYG66052.1"/>
    </source>
</evidence>
<evidence type="ECO:0000256" key="6">
    <source>
        <dbReference type="ARBA" id="ARBA00023211"/>
    </source>
</evidence>
<evidence type="ECO:0000313" key="9">
    <source>
        <dbReference type="Proteomes" id="UP000075320"/>
    </source>
</evidence>
<dbReference type="PANTHER" id="PTHR34990:SF1">
    <property type="entry name" value="UDP-2,3-DIACYLGLUCOSAMINE HYDROLASE"/>
    <property type="match status" value="1"/>
</dbReference>
<evidence type="ECO:0000256" key="2">
    <source>
        <dbReference type="ARBA" id="ARBA00022519"/>
    </source>
</evidence>
<keyword evidence="5" id="KW-0472">Membrane</keyword>